<protein>
    <submittedName>
        <fullName evidence="1">Uncharacterized protein</fullName>
    </submittedName>
</protein>
<proteinExistence type="predicted"/>
<evidence type="ECO:0000313" key="1">
    <source>
        <dbReference type="EMBL" id="KAJ2812410.1"/>
    </source>
</evidence>
<sequence length="376" mass="41564">MKATTLQQYTVGDVLSHRGYPTLRYPVNDTATVQDALFQMRKHNVVSLPVLGSSPSKDCPLVDVVSVYDLRDYIIHSPGLDNEVHLQLLSGHASGARTVLSDTVGQVVASRKHATQEISATAPLESLIRLFSTLGHHRVLVTGVQVDTKAHSVPRSSSDEPRRRHREWSIGSGCSSSTLGYPDSTYEYEYSDDDEDDASTSQMWGLTQYDVLHFIQHHNHQLGHPILDMPATSIASTKPLTLTAATAQSPDVRHTSLLPALTIRDSALFAMKQLRDSHTSALPVVDIDGRLIAEIAGTGMRYLTEDKIGYLGKPVLAFIYGLQLPKANPYVIHEHFTMSQIMTGLLRMNSDRAWLVDREERPICAISTTDILSFLL</sequence>
<reference evidence="1" key="1">
    <citation type="submission" date="2022-07" db="EMBL/GenBank/DDBJ databases">
        <title>Phylogenomic reconstructions and comparative analyses of Kickxellomycotina fungi.</title>
        <authorList>
            <person name="Reynolds N.K."/>
            <person name="Stajich J.E."/>
            <person name="Barry K."/>
            <person name="Grigoriev I.V."/>
            <person name="Crous P."/>
            <person name="Smith M.E."/>
        </authorList>
    </citation>
    <scope>NUCLEOTIDE SEQUENCE</scope>
    <source>
        <strain evidence="1">CBS 102833</strain>
    </source>
</reference>
<evidence type="ECO:0000313" key="2">
    <source>
        <dbReference type="Proteomes" id="UP001140096"/>
    </source>
</evidence>
<comment type="caution">
    <text evidence="1">The sequence shown here is derived from an EMBL/GenBank/DDBJ whole genome shotgun (WGS) entry which is preliminary data.</text>
</comment>
<dbReference type="Proteomes" id="UP001140096">
    <property type="component" value="Unassembled WGS sequence"/>
</dbReference>
<organism evidence="1 2">
    <name type="scientific">Coemansia furcata</name>
    <dbReference type="NCBI Taxonomy" id="417177"/>
    <lineage>
        <taxon>Eukaryota</taxon>
        <taxon>Fungi</taxon>
        <taxon>Fungi incertae sedis</taxon>
        <taxon>Zoopagomycota</taxon>
        <taxon>Kickxellomycotina</taxon>
        <taxon>Kickxellomycetes</taxon>
        <taxon>Kickxellales</taxon>
        <taxon>Kickxellaceae</taxon>
        <taxon>Coemansia</taxon>
    </lineage>
</organism>
<keyword evidence="2" id="KW-1185">Reference proteome</keyword>
<dbReference type="EMBL" id="JANBUP010000229">
    <property type="protein sequence ID" value="KAJ2812410.1"/>
    <property type="molecule type" value="Genomic_DNA"/>
</dbReference>
<gene>
    <name evidence="1" type="ORF">H4S07_001418</name>
</gene>
<accession>A0ACC1LNW3</accession>
<name>A0ACC1LNW3_9FUNG</name>